<evidence type="ECO:0000256" key="2">
    <source>
        <dbReference type="ARBA" id="ARBA00021982"/>
    </source>
</evidence>
<feature type="domain" description="DNA mismatch repair proteins mutS family" evidence="12">
    <location>
        <begin position="678"/>
        <end position="694"/>
    </location>
</feature>
<dbReference type="OrthoDB" id="9802448at2"/>
<keyword evidence="11" id="KW-0175">Coiled coil</keyword>
<evidence type="ECO:0000256" key="6">
    <source>
        <dbReference type="ARBA" id="ARBA00023125"/>
    </source>
</evidence>
<dbReference type="InterPro" id="IPR017261">
    <property type="entry name" value="DNA_mismatch_repair_MutS/MSH"/>
</dbReference>
<dbReference type="PANTHER" id="PTHR11361">
    <property type="entry name" value="DNA MISMATCH REPAIR PROTEIN MUTS FAMILY MEMBER"/>
    <property type="match status" value="1"/>
</dbReference>
<dbReference type="SMART" id="SM00533">
    <property type="entry name" value="MUTSd"/>
    <property type="match status" value="1"/>
</dbReference>
<feature type="coiled-coil region" evidence="11">
    <location>
        <begin position="423"/>
        <end position="453"/>
    </location>
</feature>
<dbReference type="Gene3D" id="3.40.1170.10">
    <property type="entry name" value="DNA repair protein MutS, domain I"/>
    <property type="match status" value="1"/>
</dbReference>
<dbReference type="NCBIfam" id="TIGR01070">
    <property type="entry name" value="mutS1"/>
    <property type="match status" value="1"/>
</dbReference>
<dbReference type="GO" id="GO:0140664">
    <property type="term" value="F:ATP-dependent DNA damage sensor activity"/>
    <property type="evidence" value="ECO:0007669"/>
    <property type="project" value="InterPro"/>
</dbReference>
<dbReference type="STRING" id="1006576.DTL3_0280"/>
<dbReference type="HOGENOM" id="CLU_002472_3_1_0"/>
<evidence type="ECO:0000256" key="11">
    <source>
        <dbReference type="SAM" id="Coils"/>
    </source>
</evidence>
<dbReference type="FunFam" id="3.40.50.300:FF:000870">
    <property type="entry name" value="MutS protein homolog 4"/>
    <property type="match status" value="1"/>
</dbReference>
<dbReference type="InterPro" id="IPR045076">
    <property type="entry name" value="MutS"/>
</dbReference>
<name>A0A0C7NI12_DEFTU</name>
<dbReference type="InterPro" id="IPR036678">
    <property type="entry name" value="MutS_con_dom_sf"/>
</dbReference>
<dbReference type="InterPro" id="IPR036187">
    <property type="entry name" value="DNA_mismatch_repair_MutS_sf"/>
</dbReference>
<dbReference type="PANTHER" id="PTHR11361:SF34">
    <property type="entry name" value="DNA MISMATCH REPAIR PROTEIN MSH1, MITOCHONDRIAL"/>
    <property type="match status" value="1"/>
</dbReference>
<dbReference type="Pfam" id="PF01624">
    <property type="entry name" value="MutS_I"/>
    <property type="match status" value="1"/>
</dbReference>
<evidence type="ECO:0000259" key="12">
    <source>
        <dbReference type="PROSITE" id="PS00486"/>
    </source>
</evidence>
<dbReference type="SMART" id="SM00534">
    <property type="entry name" value="MUTSac"/>
    <property type="match status" value="1"/>
</dbReference>
<dbReference type="InterPro" id="IPR007861">
    <property type="entry name" value="DNA_mismatch_repair_MutS_clamp"/>
</dbReference>
<keyword evidence="6 9" id="KW-0238">DNA-binding</keyword>
<protein>
    <recommendedName>
        <fullName evidence="2 9">DNA mismatch repair protein MutS</fullName>
    </recommendedName>
</protein>
<dbReference type="SUPFAM" id="SSF53150">
    <property type="entry name" value="DNA repair protein MutS, domain II"/>
    <property type="match status" value="1"/>
</dbReference>
<dbReference type="Pfam" id="PF05190">
    <property type="entry name" value="MutS_IV"/>
    <property type="match status" value="1"/>
</dbReference>
<dbReference type="Pfam" id="PF05188">
    <property type="entry name" value="MutS_II"/>
    <property type="match status" value="1"/>
</dbReference>
<dbReference type="HAMAP" id="MF_00096">
    <property type="entry name" value="MutS"/>
    <property type="match status" value="1"/>
</dbReference>
<dbReference type="AlphaFoldDB" id="A0A0C7NI12"/>
<dbReference type="Pfam" id="PF05192">
    <property type="entry name" value="MutS_III"/>
    <property type="match status" value="1"/>
</dbReference>
<dbReference type="FunFam" id="3.40.1170.10:FF:000001">
    <property type="entry name" value="DNA mismatch repair protein MutS"/>
    <property type="match status" value="1"/>
</dbReference>
<dbReference type="GO" id="GO:0005829">
    <property type="term" value="C:cytosol"/>
    <property type="evidence" value="ECO:0007669"/>
    <property type="project" value="TreeGrafter"/>
</dbReference>
<evidence type="ECO:0000256" key="10">
    <source>
        <dbReference type="RuleBase" id="RU003756"/>
    </source>
</evidence>
<dbReference type="InterPro" id="IPR016151">
    <property type="entry name" value="DNA_mismatch_repair_MutS_N"/>
</dbReference>
<gene>
    <name evidence="9 13" type="primary">mutS</name>
    <name evidence="13" type="ORF">DTL3_0280</name>
</gene>
<evidence type="ECO:0000256" key="5">
    <source>
        <dbReference type="ARBA" id="ARBA00022840"/>
    </source>
</evidence>
<accession>A0A0C7NI12</accession>
<dbReference type="KEGG" id="dtn:DTL3_0280"/>
<evidence type="ECO:0000256" key="1">
    <source>
        <dbReference type="ARBA" id="ARBA00006271"/>
    </source>
</evidence>
<evidence type="ECO:0000256" key="8">
    <source>
        <dbReference type="ARBA" id="ARBA00024647"/>
    </source>
</evidence>
<feature type="binding site" evidence="9">
    <location>
        <begin position="604"/>
        <end position="611"/>
    </location>
    <ligand>
        <name>ATP</name>
        <dbReference type="ChEBI" id="CHEBI:30616"/>
    </ligand>
</feature>
<evidence type="ECO:0000256" key="4">
    <source>
        <dbReference type="ARBA" id="ARBA00022763"/>
    </source>
</evidence>
<dbReference type="PATRIC" id="fig|1006576.9.peg.277"/>
<dbReference type="PIRSF" id="PIRSF037677">
    <property type="entry name" value="DNA_mis_repair_Msh6"/>
    <property type="match status" value="1"/>
</dbReference>
<dbReference type="Gene3D" id="1.10.1420.10">
    <property type="match status" value="2"/>
</dbReference>
<dbReference type="Pfam" id="PF00488">
    <property type="entry name" value="MutS_V"/>
    <property type="match status" value="1"/>
</dbReference>
<dbReference type="SUPFAM" id="SSF55271">
    <property type="entry name" value="DNA repair protein MutS, domain I"/>
    <property type="match status" value="1"/>
</dbReference>
<dbReference type="InterPro" id="IPR005748">
    <property type="entry name" value="DNA_mismatch_repair_MutS"/>
</dbReference>
<dbReference type="SUPFAM" id="SSF52540">
    <property type="entry name" value="P-loop containing nucleoside triphosphate hydrolases"/>
    <property type="match status" value="1"/>
</dbReference>
<proteinExistence type="inferred from homology"/>
<dbReference type="Gene3D" id="3.30.420.110">
    <property type="entry name" value="MutS, connector domain"/>
    <property type="match status" value="1"/>
</dbReference>
<dbReference type="InterPro" id="IPR027417">
    <property type="entry name" value="P-loop_NTPase"/>
</dbReference>
<dbReference type="GO" id="GO:0030983">
    <property type="term" value="F:mismatched DNA binding"/>
    <property type="evidence" value="ECO:0007669"/>
    <property type="project" value="InterPro"/>
</dbReference>
<comment type="similarity">
    <text evidence="1 9 10">Belongs to the DNA mismatch repair MutS family.</text>
</comment>
<organism evidence="13 14">
    <name type="scientific">Defluviitoga tunisiensis</name>
    <dbReference type="NCBI Taxonomy" id="1006576"/>
    <lineage>
        <taxon>Bacteria</taxon>
        <taxon>Thermotogati</taxon>
        <taxon>Thermotogota</taxon>
        <taxon>Thermotogae</taxon>
        <taxon>Petrotogales</taxon>
        <taxon>Petrotogaceae</taxon>
        <taxon>Defluviitoga</taxon>
    </lineage>
</organism>
<dbReference type="InterPro" id="IPR007695">
    <property type="entry name" value="DNA_mismatch_repair_MutS-lik_N"/>
</dbReference>
<comment type="function">
    <text evidence="8 9">This protein is involved in the repair of mismatches in DNA. It is possible that it carries out the mismatch recognition step. This protein has a weak ATPase activity.</text>
</comment>
<dbReference type="InterPro" id="IPR000432">
    <property type="entry name" value="DNA_mismatch_repair_MutS_C"/>
</dbReference>
<dbReference type="GO" id="GO:0005524">
    <property type="term" value="F:ATP binding"/>
    <property type="evidence" value="ECO:0007669"/>
    <property type="project" value="UniProtKB-UniRule"/>
</dbReference>
<keyword evidence="3 9" id="KW-0547">Nucleotide-binding</keyword>
<dbReference type="PROSITE" id="PS00486">
    <property type="entry name" value="DNA_MISMATCH_REPAIR_2"/>
    <property type="match status" value="1"/>
</dbReference>
<dbReference type="GO" id="GO:0006298">
    <property type="term" value="P:mismatch repair"/>
    <property type="evidence" value="ECO:0007669"/>
    <property type="project" value="UniProtKB-UniRule"/>
</dbReference>
<evidence type="ECO:0000256" key="7">
    <source>
        <dbReference type="ARBA" id="ARBA00023204"/>
    </source>
</evidence>
<sequence length="817" mass="94827">MANLTPMIKQYLEIKEEYKDSILLFRLGDFYETFFDDAQKVSEILQIVLTKRNGHPMAGIPYHALNNYLKKLLDSGCKVAICEQVEDPQTAKGIVDRKVTRVLTPGTIVDDNMIDDFNRFSTLITKSEKGYILAVFDFSTGEFYLDTFDFNENELLDFINSFGFVQILLSKNVESLYKQIKNMLPDLYVEVLDDWYFSNNFLEHLKDIYKVFSLDYVDYNNEELKVADAVLKYLELTQFSKIRHMKIPKRFKTREYMLLDSNTIENLGILPTSTTRGKTLYDILKFTRTSMGHRKLRDFIISPLLDKNIIEQRFDYVEALKEDHLLMEELKEYFSHIKDLERISSRISLRKATPRDLIALKDSLEIVPYIIESVKTNLGISSFFDKIDPLGEVKEIIEKTICEEPSIEVGSGEVIKEGVSNELDEYRNILKNIDNILEEIEKREKELTKINSLKVSRNKVYGFYIEIPKTQIAKVPAYYTRKQTLVNTERFTIEELRQIEQKLSLAEDRIKAIEKELFDKIILELEKYVTEIKQLSDRLAELDVFRSFAEASVKYNYIRPKMIEKSRNTKIINGRHPVVERFVSNFIPNDLIFDEDRFYIILTGPNMSGKSTYVRQIGIISIMAQIGCFVPAEVAELPVYDGIFTRIGARDDIVTGKSTFLVEMLEMSTIINRATEHSLVLLDEVGRGTSTLDGISVAWAISEYLFQVKKCNTIFATHYTELTYMSYIYNEVIAKRIKVKETMEGVIFLHKIEDGTSDNSYGIEIAKLAGFPVEIVDRAREVLEQLSDRVDLENKLKKVKNIKKKSYKVQENQLKMF</sequence>
<evidence type="ECO:0000256" key="9">
    <source>
        <dbReference type="HAMAP-Rule" id="MF_00096"/>
    </source>
</evidence>
<dbReference type="Gene3D" id="3.40.50.300">
    <property type="entry name" value="P-loop containing nucleotide triphosphate hydrolases"/>
    <property type="match status" value="1"/>
</dbReference>
<evidence type="ECO:0000313" key="14">
    <source>
        <dbReference type="Proteomes" id="UP000032809"/>
    </source>
</evidence>
<dbReference type="InterPro" id="IPR007860">
    <property type="entry name" value="DNA_mmatch_repair_MutS_con_dom"/>
</dbReference>
<reference evidence="14" key="1">
    <citation type="submission" date="2014-11" db="EMBL/GenBank/DDBJ databases">
        <authorList>
            <person name="Wibberg D."/>
        </authorList>
    </citation>
    <scope>NUCLEOTIDE SEQUENCE [LARGE SCALE GENOMIC DNA]</scope>
    <source>
        <strain evidence="14">L3</strain>
    </source>
</reference>
<keyword evidence="5 9" id="KW-0067">ATP-binding</keyword>
<evidence type="ECO:0000313" key="13">
    <source>
        <dbReference type="EMBL" id="CEP77611.1"/>
    </source>
</evidence>
<evidence type="ECO:0000256" key="3">
    <source>
        <dbReference type="ARBA" id="ARBA00022741"/>
    </source>
</evidence>
<keyword evidence="14" id="KW-1185">Reference proteome</keyword>
<dbReference type="InterPro" id="IPR007696">
    <property type="entry name" value="DNA_mismatch_repair_MutS_core"/>
</dbReference>
<dbReference type="Proteomes" id="UP000032809">
    <property type="component" value="Chromosome I"/>
</dbReference>
<dbReference type="RefSeq" id="WP_045087206.1">
    <property type="nucleotide sequence ID" value="NZ_LN824141.1"/>
</dbReference>
<dbReference type="SUPFAM" id="SSF48334">
    <property type="entry name" value="DNA repair protein MutS, domain III"/>
    <property type="match status" value="1"/>
</dbReference>
<dbReference type="EMBL" id="LN824141">
    <property type="protein sequence ID" value="CEP77611.1"/>
    <property type="molecule type" value="Genomic_DNA"/>
</dbReference>
<keyword evidence="4 9" id="KW-0227">DNA damage</keyword>
<keyword evidence="7 9" id="KW-0234">DNA repair</keyword>
<dbReference type="GO" id="GO:0003684">
    <property type="term" value="F:damaged DNA binding"/>
    <property type="evidence" value="ECO:0007669"/>
    <property type="project" value="UniProtKB-UniRule"/>
</dbReference>
<dbReference type="NCBIfam" id="NF003810">
    <property type="entry name" value="PRK05399.1"/>
    <property type="match status" value="1"/>
</dbReference>